<reference evidence="15" key="1">
    <citation type="submission" date="2023-08" db="EMBL/GenBank/DDBJ databases">
        <title>Pelteobagrus vachellii genome.</title>
        <authorList>
            <person name="Liu H."/>
        </authorList>
    </citation>
    <scope>NUCLEOTIDE SEQUENCE</scope>
    <source>
        <strain evidence="15">PRFRI_2022a</strain>
        <tissue evidence="15">Muscle</tissue>
    </source>
</reference>
<name>A0AA88MR00_TACVA</name>
<dbReference type="Gene3D" id="2.10.50.30">
    <property type="entry name" value="GPCR, family 3, nine cysteines domain"/>
    <property type="match status" value="1"/>
</dbReference>
<evidence type="ECO:0000256" key="5">
    <source>
        <dbReference type="ARBA" id="ARBA00022989"/>
    </source>
</evidence>
<dbReference type="Pfam" id="PF07562">
    <property type="entry name" value="NCD3G"/>
    <property type="match status" value="1"/>
</dbReference>
<keyword evidence="6" id="KW-0297">G-protein coupled receptor</keyword>
<evidence type="ECO:0000256" key="4">
    <source>
        <dbReference type="ARBA" id="ARBA00022729"/>
    </source>
</evidence>
<proteinExistence type="inferred from homology"/>
<feature type="transmembrane region" description="Helical" evidence="12">
    <location>
        <begin position="595"/>
        <end position="615"/>
    </location>
</feature>
<feature type="domain" description="G-protein coupled receptors family 3 profile" evidence="14">
    <location>
        <begin position="557"/>
        <end position="820"/>
    </location>
</feature>
<keyword evidence="10" id="KW-0807">Transducer</keyword>
<dbReference type="InterPro" id="IPR011500">
    <property type="entry name" value="GPCR_3_9-Cys_dom"/>
</dbReference>
<dbReference type="FunFam" id="2.10.50.30:FF:000004">
    <property type="entry name" value="Taste receptor type 1 member 3-like protein"/>
    <property type="match status" value="1"/>
</dbReference>
<evidence type="ECO:0000256" key="6">
    <source>
        <dbReference type="ARBA" id="ARBA00023040"/>
    </source>
</evidence>
<dbReference type="InterPro" id="IPR000337">
    <property type="entry name" value="GPCR_3"/>
</dbReference>
<evidence type="ECO:0000259" key="14">
    <source>
        <dbReference type="PROSITE" id="PS50259"/>
    </source>
</evidence>
<dbReference type="PRINTS" id="PR00248">
    <property type="entry name" value="GPCRMGR"/>
</dbReference>
<keyword evidence="16" id="KW-1185">Reference proteome</keyword>
<keyword evidence="2" id="KW-1003">Cell membrane</keyword>
<comment type="caution">
    <text evidence="15">The sequence shown here is derived from an EMBL/GenBank/DDBJ whole genome shotgun (WGS) entry which is preliminary data.</text>
</comment>
<keyword evidence="3 12" id="KW-0812">Transmembrane</keyword>
<dbReference type="PROSITE" id="PS50259">
    <property type="entry name" value="G_PROTEIN_RECEP_F3_4"/>
    <property type="match status" value="1"/>
</dbReference>
<feature type="transmembrane region" description="Helical" evidence="12">
    <location>
        <begin position="671"/>
        <end position="691"/>
    </location>
</feature>
<dbReference type="FunFam" id="3.40.50.2300:FF:000016">
    <property type="entry name" value="Taste 1 receptor member 2"/>
    <property type="match status" value="1"/>
</dbReference>
<dbReference type="Proteomes" id="UP001187315">
    <property type="component" value="Unassembled WGS sequence"/>
</dbReference>
<feature type="transmembrane region" description="Helical" evidence="12">
    <location>
        <begin position="750"/>
        <end position="769"/>
    </location>
</feature>
<dbReference type="Pfam" id="PF00003">
    <property type="entry name" value="7tm_3"/>
    <property type="match status" value="1"/>
</dbReference>
<evidence type="ECO:0000256" key="3">
    <source>
        <dbReference type="ARBA" id="ARBA00022692"/>
    </source>
</evidence>
<keyword evidence="4 13" id="KW-0732">Signal</keyword>
<dbReference type="AlphaFoldDB" id="A0AA88MR00"/>
<evidence type="ECO:0000256" key="11">
    <source>
        <dbReference type="ARBA" id="ARBA00038492"/>
    </source>
</evidence>
<feature type="transmembrane region" description="Helical" evidence="12">
    <location>
        <begin position="775"/>
        <end position="798"/>
    </location>
</feature>
<comment type="subcellular location">
    <subcellularLocation>
        <location evidence="1">Cell membrane</location>
        <topology evidence="1">Multi-pass membrane protein</topology>
    </subcellularLocation>
</comment>
<feature type="transmembrane region" description="Helical" evidence="12">
    <location>
        <begin position="559"/>
        <end position="583"/>
    </location>
</feature>
<dbReference type="SUPFAM" id="SSF53822">
    <property type="entry name" value="Periplasmic binding protein-like I"/>
    <property type="match status" value="1"/>
</dbReference>
<dbReference type="InterPro" id="IPR028082">
    <property type="entry name" value="Peripla_BP_I"/>
</dbReference>
<feature type="transmembrane region" description="Helical" evidence="12">
    <location>
        <begin position="627"/>
        <end position="651"/>
    </location>
</feature>
<evidence type="ECO:0000256" key="9">
    <source>
        <dbReference type="ARBA" id="ARBA00023180"/>
    </source>
</evidence>
<evidence type="ECO:0000313" key="16">
    <source>
        <dbReference type="Proteomes" id="UP001187315"/>
    </source>
</evidence>
<dbReference type="InterPro" id="IPR017978">
    <property type="entry name" value="GPCR_3_C"/>
</dbReference>
<feature type="transmembrane region" description="Helical" evidence="12">
    <location>
        <begin position="717"/>
        <end position="738"/>
    </location>
</feature>
<dbReference type="GO" id="GO:0004930">
    <property type="term" value="F:G protein-coupled receptor activity"/>
    <property type="evidence" value="ECO:0007669"/>
    <property type="project" value="UniProtKB-KW"/>
</dbReference>
<dbReference type="Pfam" id="PF01094">
    <property type="entry name" value="ANF_receptor"/>
    <property type="match status" value="1"/>
</dbReference>
<dbReference type="PROSITE" id="PS00980">
    <property type="entry name" value="G_PROTEIN_RECEP_F3_2"/>
    <property type="match status" value="1"/>
</dbReference>
<dbReference type="PANTHER" id="PTHR24061:SF441">
    <property type="entry name" value="TASTE RECEPTOR TYPE 1 MEMBER 2B-RELATED"/>
    <property type="match status" value="1"/>
</dbReference>
<feature type="chain" id="PRO_5041653343" description="G-protein coupled receptors family 3 profile domain-containing protein" evidence="13">
    <location>
        <begin position="17"/>
        <end position="830"/>
    </location>
</feature>
<evidence type="ECO:0000256" key="1">
    <source>
        <dbReference type="ARBA" id="ARBA00004651"/>
    </source>
</evidence>
<evidence type="ECO:0000256" key="2">
    <source>
        <dbReference type="ARBA" id="ARBA00022475"/>
    </source>
</evidence>
<evidence type="ECO:0000256" key="7">
    <source>
        <dbReference type="ARBA" id="ARBA00023136"/>
    </source>
</evidence>
<feature type="signal peptide" evidence="13">
    <location>
        <begin position="1"/>
        <end position="16"/>
    </location>
</feature>
<evidence type="ECO:0000256" key="13">
    <source>
        <dbReference type="SAM" id="SignalP"/>
    </source>
</evidence>
<dbReference type="EMBL" id="JAVHJS010000012">
    <property type="protein sequence ID" value="KAK2840831.1"/>
    <property type="molecule type" value="Genomic_DNA"/>
</dbReference>
<sequence>MQWLSIYVFLLDFSHHFFHQVTCSASEFKLQGDYLLGGLFSLNTVSSAVPQTYPVALDCEKYHFDGSSYRMFEMMRFTVEEINNSSTLLPNVSLGYEIFDYCSNLQNFPSVFSFISENGSIPVQRYFNKYKPKIVAVTGPYGSTSTMTVAPLFTLDLIPMVNYGSTSYKLSNKKMYPSFLRTVPNNKNLIDVIIHIIKWFGWNWVAFIGGQDDYSQDGLFFFSQYAKRNNICLAQQDLLAPNSNYTSTLNAIEKRNINVIVVFSSQEVAKNLIREAIKQNIRNKVWIAGEVWSMNKQLPNEPGIQNIGYIFGITETQVSFPGFEQFIYHGQSNSNVIYSENDQTLQPVKKMCNQDCYNCLLLSPDEILNENPTFSFPIYAAIYTIANALHKVLQCDANGCNKNITVYPFKLLKEIKKLDFYLNGHKIKYDQNGDPYVFYDVVFWRLEPSPPVFERIGTYSSYPEITFTINSSLIGWDSDTSVPFANCSVECKAGFRREMDQNYACCFQCEMCKENTYVNYTRDPYTCVLCNVDEWSEEGSTFCQKRSILYLQHTNPLSILLMVFAAILLVLCVAVIMLFIYNYNTPVVKSAGGHMCFVMLASLALSSINVFFFLGKPTVIHCIFRTVMFYFFYTICLSCMTVRSFQVFCIFKMASKFPKINRLWVQHNGQWIVIAILSFFQMFICVLRISLKMPSPIKTYTTGAILLGCSPGKEQTYFLGVSYTWFLSVLCFFFSYMSTDLPKNYNEARAIAFSMLLFFISWSFYFTVIKFPPALYIQFFNAVAQLCSLYGILMSYFIPKSYVIIFQPQKNTAAYFQTSIQTYTQTMSRM</sequence>
<keyword evidence="7 12" id="KW-0472">Membrane</keyword>
<dbReference type="Gene3D" id="3.40.50.2300">
    <property type="match status" value="2"/>
</dbReference>
<dbReference type="InterPro" id="IPR000068">
    <property type="entry name" value="GPCR_3_Ca_sens_rcpt-rel"/>
</dbReference>
<dbReference type="GO" id="GO:0050909">
    <property type="term" value="P:sensory perception of taste"/>
    <property type="evidence" value="ECO:0007669"/>
    <property type="project" value="UniProtKB-ARBA"/>
</dbReference>
<gene>
    <name evidence="15" type="ORF">Q7C36_012410</name>
</gene>
<evidence type="ECO:0000313" key="15">
    <source>
        <dbReference type="EMBL" id="KAK2840831.1"/>
    </source>
</evidence>
<dbReference type="PANTHER" id="PTHR24061">
    <property type="entry name" value="CALCIUM-SENSING RECEPTOR-RELATED"/>
    <property type="match status" value="1"/>
</dbReference>
<dbReference type="InterPro" id="IPR017979">
    <property type="entry name" value="GPCR_3_CS"/>
</dbReference>
<evidence type="ECO:0000256" key="8">
    <source>
        <dbReference type="ARBA" id="ARBA00023170"/>
    </source>
</evidence>
<dbReference type="InterPro" id="IPR001828">
    <property type="entry name" value="ANF_lig-bd_rcpt"/>
</dbReference>
<keyword evidence="9" id="KW-0325">Glycoprotein</keyword>
<evidence type="ECO:0000256" key="12">
    <source>
        <dbReference type="SAM" id="Phobius"/>
    </source>
</evidence>
<keyword evidence="5 12" id="KW-1133">Transmembrane helix</keyword>
<keyword evidence="8" id="KW-0675">Receptor</keyword>
<organism evidence="15 16">
    <name type="scientific">Tachysurus vachellii</name>
    <name type="common">Darkbarbel catfish</name>
    <name type="synonym">Pelteobagrus vachellii</name>
    <dbReference type="NCBI Taxonomy" id="175792"/>
    <lineage>
        <taxon>Eukaryota</taxon>
        <taxon>Metazoa</taxon>
        <taxon>Chordata</taxon>
        <taxon>Craniata</taxon>
        <taxon>Vertebrata</taxon>
        <taxon>Euteleostomi</taxon>
        <taxon>Actinopterygii</taxon>
        <taxon>Neopterygii</taxon>
        <taxon>Teleostei</taxon>
        <taxon>Ostariophysi</taxon>
        <taxon>Siluriformes</taxon>
        <taxon>Bagridae</taxon>
        <taxon>Tachysurus</taxon>
    </lineage>
</organism>
<dbReference type="InterPro" id="IPR038550">
    <property type="entry name" value="GPCR_3_9-Cys_sf"/>
</dbReference>
<accession>A0AA88MR00</accession>
<dbReference type="GO" id="GO:0005886">
    <property type="term" value="C:plasma membrane"/>
    <property type="evidence" value="ECO:0007669"/>
    <property type="project" value="UniProtKB-SubCell"/>
</dbReference>
<comment type="similarity">
    <text evidence="11">Belongs to the G-protein coupled receptor 3 family. TAS1R subfamily.</text>
</comment>
<protein>
    <recommendedName>
        <fullName evidence="14">G-protein coupled receptors family 3 profile domain-containing protein</fullName>
    </recommendedName>
</protein>
<evidence type="ECO:0000256" key="10">
    <source>
        <dbReference type="ARBA" id="ARBA00023224"/>
    </source>
</evidence>